<protein>
    <submittedName>
        <fullName evidence="2">Nitroreductase</fullName>
    </submittedName>
</protein>
<evidence type="ECO:0000259" key="1">
    <source>
        <dbReference type="Pfam" id="PF00881"/>
    </source>
</evidence>
<dbReference type="InterPro" id="IPR029479">
    <property type="entry name" value="Nitroreductase"/>
</dbReference>
<dbReference type="PANTHER" id="PTHR23026">
    <property type="entry name" value="NADPH NITROREDUCTASE"/>
    <property type="match status" value="1"/>
</dbReference>
<dbReference type="InterPro" id="IPR000415">
    <property type="entry name" value="Nitroreductase-like"/>
</dbReference>
<keyword evidence="3" id="KW-1185">Reference proteome</keyword>
<proteinExistence type="predicted"/>
<dbReference type="RefSeq" id="WP_102608519.1">
    <property type="nucleotide sequence ID" value="NZ_CADIKD010000004.1"/>
</dbReference>
<feature type="domain" description="Nitroreductase" evidence="1">
    <location>
        <begin position="130"/>
        <end position="323"/>
    </location>
</feature>
<dbReference type="InterPro" id="IPR050627">
    <property type="entry name" value="Nitroreductase/BluB"/>
</dbReference>
<comment type="caution">
    <text evidence="2">The sequence shown here is derived from an EMBL/GenBank/DDBJ whole genome shotgun (WGS) entry which is preliminary data.</text>
</comment>
<evidence type="ECO:0000313" key="3">
    <source>
        <dbReference type="Proteomes" id="UP000235347"/>
    </source>
</evidence>
<accession>A0A2N7WEJ1</accession>
<dbReference type="EMBL" id="PNYB01000002">
    <property type="protein sequence ID" value="PMS27869.1"/>
    <property type="molecule type" value="Genomic_DNA"/>
</dbReference>
<sequence length="341" mass="37210">MQAAAASERPFQPLDPQASLALKLRHAVQCAVLAPSSHNSQPWHFIVEDDAITLCADRMRALPVVDPFDRELIISCGAALMNLRIALNYYGFAYRITLFPSEVDPDVLAHVRLEHAGFKDASLPPLFDAIAERATVRKPFERAPLPDSVKRALTDAGEAEGAHVVCIDDAKARARIAELIAEADAQQFADPRFRRELACWIHPKRSLDGMPTEAAGVAALLDFGVPIVASAIRTFDVGGGMAAMHRELLEGSPLLLLIATDRDDREAWLAAGQALERVLLRAVNSGLAASYLNQPIEVSSLRERLCAEIGLHATPQLLLRIGHGPQAVERSPRRPLSDVIW</sequence>
<dbReference type="NCBIfam" id="NF047509">
    <property type="entry name" value="Rv3131_FMN_oxido"/>
    <property type="match status" value="1"/>
</dbReference>
<organism evidence="2 3">
    <name type="scientific">Trinickia soli</name>
    <dbReference type="NCBI Taxonomy" id="380675"/>
    <lineage>
        <taxon>Bacteria</taxon>
        <taxon>Pseudomonadati</taxon>
        <taxon>Pseudomonadota</taxon>
        <taxon>Betaproteobacteria</taxon>
        <taxon>Burkholderiales</taxon>
        <taxon>Burkholderiaceae</taxon>
        <taxon>Trinickia</taxon>
    </lineage>
</organism>
<dbReference type="SUPFAM" id="SSF55469">
    <property type="entry name" value="FMN-dependent nitroreductase-like"/>
    <property type="match status" value="2"/>
</dbReference>
<dbReference type="Proteomes" id="UP000235347">
    <property type="component" value="Unassembled WGS sequence"/>
</dbReference>
<dbReference type="AlphaFoldDB" id="A0A2N7WEJ1"/>
<dbReference type="GO" id="GO:0016491">
    <property type="term" value="F:oxidoreductase activity"/>
    <property type="evidence" value="ECO:0007669"/>
    <property type="project" value="InterPro"/>
</dbReference>
<reference evidence="2 3" key="1">
    <citation type="submission" date="2018-01" db="EMBL/GenBank/DDBJ databases">
        <title>Whole genome analyses suggest that Burkholderia sensu lato contains two further novel genera in the rhizoxinica-symbiotica group Mycetohabitans gen. nov., and Trinickia gen. nov.: implications for the evolution of diazotrophy and nodulation in the Burkholderiaceae.</title>
        <authorList>
            <person name="Estrada-de los Santos P."/>
            <person name="Palmer M."/>
            <person name="Chavez-Ramirez B."/>
            <person name="Beukes C."/>
            <person name="Steenkamp E.T."/>
            <person name="Hirsch A.M."/>
            <person name="Manyaka P."/>
            <person name="Maluk M."/>
            <person name="Lafos M."/>
            <person name="Crook M."/>
            <person name="Gross E."/>
            <person name="Simon M.F."/>
            <person name="Bueno dos Reis Junior F."/>
            <person name="Poole P.S."/>
            <person name="Venter S.N."/>
            <person name="James E.K."/>
        </authorList>
    </citation>
    <scope>NUCLEOTIDE SEQUENCE [LARGE SCALE GENOMIC DNA]</scope>
    <source>
        <strain evidence="2 3">GP25-8</strain>
    </source>
</reference>
<gene>
    <name evidence="2" type="ORF">C0Z19_03195</name>
</gene>
<name>A0A2N7WEJ1_9BURK</name>
<dbReference type="Pfam" id="PF00881">
    <property type="entry name" value="Nitroreductase"/>
    <property type="match status" value="1"/>
</dbReference>
<dbReference type="PANTHER" id="PTHR23026:SF123">
    <property type="entry name" value="NAD(P)H NITROREDUCTASE RV3131-RELATED"/>
    <property type="match status" value="1"/>
</dbReference>
<dbReference type="Gene3D" id="3.40.109.10">
    <property type="entry name" value="NADH Oxidase"/>
    <property type="match status" value="2"/>
</dbReference>
<evidence type="ECO:0000313" key="2">
    <source>
        <dbReference type="EMBL" id="PMS27869.1"/>
    </source>
</evidence>